<feature type="compositionally biased region" description="Basic and acidic residues" evidence="1">
    <location>
        <begin position="53"/>
        <end position="69"/>
    </location>
</feature>
<protein>
    <submittedName>
        <fullName evidence="2">Uncharacterized protein</fullName>
    </submittedName>
</protein>
<feature type="non-terminal residue" evidence="2">
    <location>
        <position position="1"/>
    </location>
</feature>
<name>A0A6J4KRD5_9BACT</name>
<accession>A0A6J4KRD5</accession>
<reference evidence="2" key="1">
    <citation type="submission" date="2020-02" db="EMBL/GenBank/DDBJ databases">
        <authorList>
            <person name="Meier V. D."/>
        </authorList>
    </citation>
    <scope>NUCLEOTIDE SEQUENCE</scope>
    <source>
        <strain evidence="2">AVDCRST_MAG89</strain>
    </source>
</reference>
<feature type="non-terminal residue" evidence="2">
    <location>
        <position position="302"/>
    </location>
</feature>
<feature type="region of interest" description="Disordered" evidence="1">
    <location>
        <begin position="156"/>
        <end position="302"/>
    </location>
</feature>
<evidence type="ECO:0000256" key="1">
    <source>
        <dbReference type="SAM" id="MobiDB-lite"/>
    </source>
</evidence>
<feature type="compositionally biased region" description="Basic and acidic residues" evidence="1">
    <location>
        <begin position="219"/>
        <end position="228"/>
    </location>
</feature>
<proteinExistence type="predicted"/>
<feature type="region of interest" description="Disordered" evidence="1">
    <location>
        <begin position="1"/>
        <end position="111"/>
    </location>
</feature>
<dbReference type="EMBL" id="CADCTV010000226">
    <property type="protein sequence ID" value="CAA9309596.1"/>
    <property type="molecule type" value="Genomic_DNA"/>
</dbReference>
<feature type="compositionally biased region" description="Low complexity" evidence="1">
    <location>
        <begin position="84"/>
        <end position="100"/>
    </location>
</feature>
<feature type="compositionally biased region" description="Low complexity" evidence="1">
    <location>
        <begin position="14"/>
        <end position="29"/>
    </location>
</feature>
<organism evidence="2">
    <name type="scientific">uncultured Gemmatimonadota bacterium</name>
    <dbReference type="NCBI Taxonomy" id="203437"/>
    <lineage>
        <taxon>Bacteria</taxon>
        <taxon>Pseudomonadati</taxon>
        <taxon>Gemmatimonadota</taxon>
        <taxon>environmental samples</taxon>
    </lineage>
</organism>
<dbReference type="AlphaFoldDB" id="A0A6J4KRD5"/>
<sequence>DAAPDPRGLSQSRLHLPPGVVPGAPGVPLRRGRHRGLPRRVPDVPPRARAALPRHELREPIHAARERGRGAGARAARGRRAARAHQAPAGGGLRAAAHGAPGKHHPHRHARLPRDGDLGLLAVRALGGNAGPGGDVRVARRAPGRRRAPLLRLRLPDRPVRGGVRRRERDRAPLRAPPPRPAALPARAGGPAGRGARGRRSRAREPVALARGALLVPGDRAHRGERGGAHRAFARAAGPPRVHRPAAAHPPADPRPGPRDAAAPVQRRRLPGRAAEDLRRQSDAPAPRPPLRPVRRGIPLEI</sequence>
<gene>
    <name evidence="2" type="ORF">AVDCRST_MAG89-1033</name>
</gene>
<feature type="compositionally biased region" description="Low complexity" evidence="1">
    <location>
        <begin position="230"/>
        <end position="240"/>
    </location>
</feature>
<feature type="compositionally biased region" description="Basic residues" evidence="1">
    <location>
        <begin position="101"/>
        <end position="111"/>
    </location>
</feature>
<evidence type="ECO:0000313" key="2">
    <source>
        <dbReference type="EMBL" id="CAA9309596.1"/>
    </source>
</evidence>
<feature type="compositionally biased region" description="Basic and acidic residues" evidence="1">
    <location>
        <begin position="156"/>
        <end position="173"/>
    </location>
</feature>